<evidence type="ECO:0000313" key="2">
    <source>
        <dbReference type="EMBL" id="KQB36041.1"/>
    </source>
</evidence>
<comment type="catalytic activity">
    <reaction evidence="1">
        <text>Endonucleolytic cleavage at a junction such as a reciprocal single-stranded crossover between two homologous DNA duplexes (Holliday junction).</text>
        <dbReference type="EC" id="3.1.21.10"/>
    </reaction>
</comment>
<proteinExistence type="predicted"/>
<dbReference type="Pfam" id="PF01870">
    <property type="entry name" value="Hjc"/>
    <property type="match status" value="1"/>
</dbReference>
<dbReference type="GeneID" id="84222114"/>
<dbReference type="GO" id="GO:0003676">
    <property type="term" value="F:nucleic acid binding"/>
    <property type="evidence" value="ECO:0007669"/>
    <property type="project" value="InterPro"/>
</dbReference>
<dbReference type="EMBL" id="LKBH01000065">
    <property type="protein sequence ID" value="KQB36041.1"/>
    <property type="molecule type" value="Genomic_DNA"/>
</dbReference>
<dbReference type="InParanoid" id="A0A0Q0RKN8"/>
<dbReference type="InterPro" id="IPR011335">
    <property type="entry name" value="Restrct_endonuc-II-like"/>
</dbReference>
<dbReference type="SUPFAM" id="SSF52980">
    <property type="entry name" value="Restriction endonuclease-like"/>
    <property type="match status" value="1"/>
</dbReference>
<name>A0A0Q0RKN8_9ARCH</name>
<protein>
    <recommendedName>
        <fullName evidence="4">Holliday junction resolvase</fullName>
    </recommendedName>
</protein>
<dbReference type="Gene3D" id="3.40.1350.10">
    <property type="match status" value="1"/>
</dbReference>
<organism evidence="2 3">
    <name type="scientific">Acidiplasma cupricumulans</name>
    <dbReference type="NCBI Taxonomy" id="312540"/>
    <lineage>
        <taxon>Archaea</taxon>
        <taxon>Methanobacteriati</taxon>
        <taxon>Thermoplasmatota</taxon>
        <taxon>Thermoplasmata</taxon>
        <taxon>Thermoplasmatales</taxon>
        <taxon>Ferroplasmaceae</taxon>
        <taxon>Acidiplasma</taxon>
    </lineage>
</organism>
<sequence>MNGSIYERELLNILSGNIKTIEKIGKNLDPVSRDILYSLISKPFYVSRTAGSFGADLISLRDDYSMVIEVKSSEREQLTFSESSGVKQEQAIKLNNRCINSGLFITYAYRLKGVKGDPWRFFSIESDKNYTGRMRGLYELLPKQEITKNGNFILKWHKGLPLIKLIDYLNS</sequence>
<dbReference type="Proteomes" id="UP000050301">
    <property type="component" value="Unassembled WGS sequence"/>
</dbReference>
<accession>A0A0Q0RKN8</accession>
<dbReference type="InterPro" id="IPR002732">
    <property type="entry name" value="Hjc"/>
</dbReference>
<dbReference type="AlphaFoldDB" id="A0A0Q0RKN8"/>
<keyword evidence="3" id="KW-1185">Reference proteome</keyword>
<dbReference type="GO" id="GO:0008821">
    <property type="term" value="F:crossover junction DNA endonuclease activity"/>
    <property type="evidence" value="ECO:0007669"/>
    <property type="project" value="UniProtKB-EC"/>
</dbReference>
<evidence type="ECO:0008006" key="4">
    <source>
        <dbReference type="Google" id="ProtNLM"/>
    </source>
</evidence>
<dbReference type="InterPro" id="IPR011856">
    <property type="entry name" value="tRNA_endonuc-like_dom_sf"/>
</dbReference>
<evidence type="ECO:0000313" key="3">
    <source>
        <dbReference type="Proteomes" id="UP000050301"/>
    </source>
</evidence>
<gene>
    <name evidence="2" type="ORF">AOG55_05000</name>
</gene>
<dbReference type="RefSeq" id="WP_048102114.1">
    <property type="nucleotide sequence ID" value="NZ_LKBH01000065.1"/>
</dbReference>
<evidence type="ECO:0000256" key="1">
    <source>
        <dbReference type="ARBA" id="ARBA00029354"/>
    </source>
</evidence>
<comment type="caution">
    <text evidence="2">The sequence shown here is derived from an EMBL/GenBank/DDBJ whole genome shotgun (WGS) entry which is preliminary data.</text>
</comment>
<reference evidence="2 3" key="1">
    <citation type="submission" date="2015-09" db="EMBL/GenBank/DDBJ databases">
        <title>Heavy metals and arsenic resistance mechanisms in polyextremophilic archaea of the family Ferroplasmaceae.</title>
        <authorList>
            <person name="Bulaev A.G."/>
            <person name="Kanygina A.V."/>
        </authorList>
    </citation>
    <scope>NUCLEOTIDE SEQUENCE [LARGE SCALE GENOMIC DNA]</scope>
    <source>
        <strain evidence="2 3">BH2</strain>
    </source>
</reference>